<keyword evidence="2" id="KW-0812">Transmembrane</keyword>
<organism evidence="4 5">
    <name type="scientific">Rhamnella rubrinervis</name>
    <dbReference type="NCBI Taxonomy" id="2594499"/>
    <lineage>
        <taxon>Eukaryota</taxon>
        <taxon>Viridiplantae</taxon>
        <taxon>Streptophyta</taxon>
        <taxon>Embryophyta</taxon>
        <taxon>Tracheophyta</taxon>
        <taxon>Spermatophyta</taxon>
        <taxon>Magnoliopsida</taxon>
        <taxon>eudicotyledons</taxon>
        <taxon>Gunneridae</taxon>
        <taxon>Pentapetalae</taxon>
        <taxon>rosids</taxon>
        <taxon>fabids</taxon>
        <taxon>Rosales</taxon>
        <taxon>Rhamnaceae</taxon>
        <taxon>rhamnoid group</taxon>
        <taxon>Rhamneae</taxon>
        <taxon>Rhamnella</taxon>
    </lineage>
</organism>
<evidence type="ECO:0000256" key="1">
    <source>
        <dbReference type="SAM" id="MobiDB-lite"/>
    </source>
</evidence>
<dbReference type="OrthoDB" id="1921707at2759"/>
<keyword evidence="5" id="KW-1185">Reference proteome</keyword>
<feature type="compositionally biased region" description="Polar residues" evidence="1">
    <location>
        <begin position="126"/>
        <end position="141"/>
    </location>
</feature>
<dbReference type="PANTHER" id="PTHR34960">
    <property type="entry name" value="EMB|CAB68146.1-RELATED"/>
    <property type="match status" value="1"/>
</dbReference>
<dbReference type="EMBL" id="VOIH02000007">
    <property type="protein sequence ID" value="KAF3442687.1"/>
    <property type="molecule type" value="Genomic_DNA"/>
</dbReference>
<dbReference type="Proteomes" id="UP000796880">
    <property type="component" value="Unassembled WGS sequence"/>
</dbReference>
<evidence type="ECO:0000256" key="2">
    <source>
        <dbReference type="SAM" id="Phobius"/>
    </source>
</evidence>
<proteinExistence type="predicted"/>
<keyword evidence="2" id="KW-1133">Transmembrane helix</keyword>
<name>A0A8K0MDC9_9ROSA</name>
<comment type="caution">
    <text evidence="4">The sequence shown here is derived from an EMBL/GenBank/DDBJ whole genome shotgun (WGS) entry which is preliminary data.</text>
</comment>
<reference evidence="4" key="1">
    <citation type="submission" date="2020-03" db="EMBL/GenBank/DDBJ databases">
        <title>A high-quality chromosome-level genome assembly of a woody plant with both climbing and erect habits, Rhamnella rubrinervis.</title>
        <authorList>
            <person name="Lu Z."/>
            <person name="Yang Y."/>
            <person name="Zhu X."/>
            <person name="Sun Y."/>
        </authorList>
    </citation>
    <scope>NUCLEOTIDE SEQUENCE</scope>
    <source>
        <strain evidence="4">BYM</strain>
        <tissue evidence="4">Leaf</tissue>
    </source>
</reference>
<dbReference type="AlphaFoldDB" id="A0A8K0MDC9"/>
<gene>
    <name evidence="4" type="ORF">FNV43_RR16604</name>
</gene>
<evidence type="ECO:0000313" key="4">
    <source>
        <dbReference type="EMBL" id="KAF3442687.1"/>
    </source>
</evidence>
<accession>A0A8K0MDC9</accession>
<dbReference type="InterPro" id="IPR056682">
    <property type="entry name" value="DUF7780"/>
</dbReference>
<sequence length="545" mass="60053">MGFSAKAKHNCESWGMDLLLVFFPADNNNNNNSAIVDKDKLFATSSASTASLPSSSSSPPSSSSSSSSYSLSKSSTTTATFRRSNSNMLLTRAQSTISICALLVFITLLLFTLSTFEPTTRVHPTTTSRRFLSQKPPTNYVINPDPKLKPKTNHDHGSLLSASSWYAKMWKRTTKLKKSDLPPTALQGMGTLYRRGTRAMSDLVVGHVPEDINEDELRLFMRALHRSGLTAKADIVFVSESSSRFGSVIQEENESFLKLIHHFKQLNRTSSNRRRVPGFDATQFLKVGKKEVGEPLWGKRIRSSYNNSDGGGQFAGKLTQLSYGSVVGFETSELDPENSLSGFLDHVPLSLRRWACYPMLLGRVRHNFKHVMMVDVKNLVVLGDPLSRVRNKSPESVLLFQKAETTSTSKHGKKNSDKTQSSHFPVNSAIVTGGTRGIRRLSNAMLTEIVRAAIKHKRKSAVTESDILNQLVGNEFIVKNINLMKSTESVPDPSSVAGLRATSDASLSLSEHTVIQRGNSNHDLNSIIMKQLCSSAVDSSVYRDC</sequence>
<feature type="region of interest" description="Disordered" evidence="1">
    <location>
        <begin position="49"/>
        <end position="72"/>
    </location>
</feature>
<feature type="transmembrane region" description="Helical" evidence="2">
    <location>
        <begin position="96"/>
        <end position="116"/>
    </location>
</feature>
<feature type="domain" description="DUF7780" evidence="3">
    <location>
        <begin position="184"/>
        <end position="489"/>
    </location>
</feature>
<feature type="region of interest" description="Disordered" evidence="1">
    <location>
        <begin position="403"/>
        <end position="424"/>
    </location>
</feature>
<dbReference type="Pfam" id="PF25002">
    <property type="entry name" value="DUF7780"/>
    <property type="match status" value="1"/>
</dbReference>
<evidence type="ECO:0000259" key="3">
    <source>
        <dbReference type="Pfam" id="PF25002"/>
    </source>
</evidence>
<protein>
    <recommendedName>
        <fullName evidence="3">DUF7780 domain-containing protein</fullName>
    </recommendedName>
</protein>
<keyword evidence="2" id="KW-0472">Membrane</keyword>
<evidence type="ECO:0000313" key="5">
    <source>
        <dbReference type="Proteomes" id="UP000796880"/>
    </source>
</evidence>
<dbReference type="PANTHER" id="PTHR34960:SF1">
    <property type="entry name" value="EMB|CAB68146.1-RELATED"/>
    <property type="match status" value="1"/>
</dbReference>
<feature type="region of interest" description="Disordered" evidence="1">
    <location>
        <begin position="126"/>
        <end position="154"/>
    </location>
</feature>